<dbReference type="EMBL" id="JALJOT010000011">
    <property type="protein sequence ID" value="KAK9905920.1"/>
    <property type="molecule type" value="Genomic_DNA"/>
</dbReference>
<keyword evidence="2" id="KW-0472">Membrane</keyword>
<feature type="region of interest" description="Disordered" evidence="1">
    <location>
        <begin position="137"/>
        <end position="173"/>
    </location>
</feature>
<feature type="compositionally biased region" description="Polar residues" evidence="1">
    <location>
        <begin position="161"/>
        <end position="173"/>
    </location>
</feature>
<evidence type="ECO:0000256" key="1">
    <source>
        <dbReference type="SAM" id="MobiDB-lite"/>
    </source>
</evidence>
<protein>
    <submittedName>
        <fullName evidence="3">Uncharacterized protein</fullName>
    </submittedName>
</protein>
<sequence>MLLTSLCRIHDDSFPSRIVQELLRKGSAALPENRVRCSFGFDAVAVQVTQCGAAYIRAIKSFYTFRASIPGYSAPSAFTRLATASFFVVVFAVLFSAAHLGAAHASKTAQLGRHMLQLGVNGAAFARPAGSRCLVGPTCGQGRESSPSPANASGRRHLSEDSTAGLSGATDTDATMGRHILQNGFNGAAYVRPQRDNPRDIPNSGNGRNLLQVLTGLS</sequence>
<evidence type="ECO:0000313" key="3">
    <source>
        <dbReference type="EMBL" id="KAK9905920.1"/>
    </source>
</evidence>
<evidence type="ECO:0000256" key="2">
    <source>
        <dbReference type="SAM" id="Phobius"/>
    </source>
</evidence>
<name>A0ABR2YII3_9CHLO</name>
<keyword evidence="4" id="KW-1185">Reference proteome</keyword>
<feature type="region of interest" description="Disordered" evidence="1">
    <location>
        <begin position="188"/>
        <end position="218"/>
    </location>
</feature>
<evidence type="ECO:0000313" key="4">
    <source>
        <dbReference type="Proteomes" id="UP001491310"/>
    </source>
</evidence>
<feature type="transmembrane region" description="Helical" evidence="2">
    <location>
        <begin position="81"/>
        <end position="103"/>
    </location>
</feature>
<keyword evidence="2" id="KW-0812">Transmembrane</keyword>
<comment type="caution">
    <text evidence="3">The sequence shown here is derived from an EMBL/GenBank/DDBJ whole genome shotgun (WGS) entry which is preliminary data.</text>
</comment>
<proteinExistence type="predicted"/>
<gene>
    <name evidence="3" type="ORF">WJX75_008955</name>
</gene>
<accession>A0ABR2YII3</accession>
<dbReference type="Proteomes" id="UP001491310">
    <property type="component" value="Unassembled WGS sequence"/>
</dbReference>
<reference evidence="3 4" key="1">
    <citation type="journal article" date="2024" name="Nat. Commun.">
        <title>Phylogenomics reveals the evolutionary origins of lichenization in chlorophyte algae.</title>
        <authorList>
            <person name="Puginier C."/>
            <person name="Libourel C."/>
            <person name="Otte J."/>
            <person name="Skaloud P."/>
            <person name="Haon M."/>
            <person name="Grisel S."/>
            <person name="Petersen M."/>
            <person name="Berrin J.G."/>
            <person name="Delaux P.M."/>
            <person name="Dal Grande F."/>
            <person name="Keller J."/>
        </authorList>
    </citation>
    <scope>NUCLEOTIDE SEQUENCE [LARGE SCALE GENOMIC DNA]</scope>
    <source>
        <strain evidence="3 4">SAG 216-7</strain>
    </source>
</reference>
<organism evidence="3 4">
    <name type="scientific">Coccomyxa subellipsoidea</name>
    <dbReference type="NCBI Taxonomy" id="248742"/>
    <lineage>
        <taxon>Eukaryota</taxon>
        <taxon>Viridiplantae</taxon>
        <taxon>Chlorophyta</taxon>
        <taxon>core chlorophytes</taxon>
        <taxon>Trebouxiophyceae</taxon>
        <taxon>Trebouxiophyceae incertae sedis</taxon>
        <taxon>Coccomyxaceae</taxon>
        <taxon>Coccomyxa</taxon>
    </lineage>
</organism>
<keyword evidence="2" id="KW-1133">Transmembrane helix</keyword>